<evidence type="ECO:0000313" key="1">
    <source>
        <dbReference type="EMBL" id="OZJ05614.1"/>
    </source>
</evidence>
<sequence>MQEFKVNFLEQFRQLNQARLNLPELYDMNAYETAKGLVFYGWLYCQPVSVPPEIWKQAVRQLDQSLIEALITLEDLHNFVDSLVDHFHYITFTKPRFLQQTNGDPNEEIIEDKRHELASHVESLNLGNSY</sequence>
<name>A0A261Y571_9FUNG</name>
<dbReference type="EMBL" id="MVBO01000012">
    <property type="protein sequence ID" value="OZJ05614.1"/>
    <property type="molecule type" value="Genomic_DNA"/>
</dbReference>
<dbReference type="Proteomes" id="UP000242875">
    <property type="component" value="Unassembled WGS sequence"/>
</dbReference>
<protein>
    <submittedName>
        <fullName evidence="1">Uncharacterized protein</fullName>
    </submittedName>
</protein>
<organism evidence="1 2">
    <name type="scientific">Bifiguratus adelaidae</name>
    <dbReference type="NCBI Taxonomy" id="1938954"/>
    <lineage>
        <taxon>Eukaryota</taxon>
        <taxon>Fungi</taxon>
        <taxon>Fungi incertae sedis</taxon>
        <taxon>Mucoromycota</taxon>
        <taxon>Mucoromycotina</taxon>
        <taxon>Endogonomycetes</taxon>
        <taxon>Endogonales</taxon>
        <taxon>Endogonales incertae sedis</taxon>
        <taxon>Bifiguratus</taxon>
    </lineage>
</organism>
<gene>
    <name evidence="1" type="ORF">BZG36_01493</name>
</gene>
<comment type="caution">
    <text evidence="1">The sequence shown here is derived from an EMBL/GenBank/DDBJ whole genome shotgun (WGS) entry which is preliminary data.</text>
</comment>
<accession>A0A261Y571</accession>
<proteinExistence type="predicted"/>
<reference evidence="1 2" key="1">
    <citation type="journal article" date="2017" name="Mycologia">
        <title>Bifiguratus adelaidae, gen. et sp. nov., a new member of Mucoromycotina in endophytic and soil-dwelling habitats.</title>
        <authorList>
            <person name="Torres-Cruz T.J."/>
            <person name="Billingsley Tobias T.L."/>
            <person name="Almatruk M."/>
            <person name="Hesse C."/>
            <person name="Kuske C.R."/>
            <person name="Desiro A."/>
            <person name="Benucci G.M."/>
            <person name="Bonito G."/>
            <person name="Stajich J.E."/>
            <person name="Dunlap C."/>
            <person name="Arnold A.E."/>
            <person name="Porras-Alfaro A."/>
        </authorList>
    </citation>
    <scope>NUCLEOTIDE SEQUENCE [LARGE SCALE GENOMIC DNA]</scope>
    <source>
        <strain evidence="1 2">AZ0501</strain>
    </source>
</reference>
<dbReference type="AlphaFoldDB" id="A0A261Y571"/>
<evidence type="ECO:0000313" key="2">
    <source>
        <dbReference type="Proteomes" id="UP000242875"/>
    </source>
</evidence>
<keyword evidence="2" id="KW-1185">Reference proteome</keyword>